<dbReference type="GO" id="GO:0016787">
    <property type="term" value="F:hydrolase activity"/>
    <property type="evidence" value="ECO:0007669"/>
    <property type="project" value="UniProtKB-KW"/>
</dbReference>
<accession>A0AAE1D2I4</accession>
<dbReference type="SUPFAM" id="SSF53474">
    <property type="entry name" value="alpha/beta-Hydrolases"/>
    <property type="match status" value="1"/>
</dbReference>
<dbReference type="PANTHER" id="PTHR48081">
    <property type="entry name" value="AB HYDROLASE SUPERFAMILY PROTEIN C4A8.06C"/>
    <property type="match status" value="1"/>
</dbReference>
<evidence type="ECO:0000313" key="3">
    <source>
        <dbReference type="EMBL" id="KAK3753699.1"/>
    </source>
</evidence>
<sequence>MLLYIVAAVVGALPLVVVAAGYAALPPGLEDRWRAAFILALARIIHITPYKIYELLGYGSYFDNILIVQREADKGMDAPPKSAACHTLKVGWEDLAGQRVLVYRPRDAADSEKLPCLVYMHGGGWCMHNPIFCDHFMHRVALMSRKVTISIHYRRAPQNPFPDAFHDCLDVTCHVLEHGETLGVDVTRVGVGGDSSGGNIAAAVAVHLREEKYQHLPPLKYQFLLHPMLQALNFRLPSHLDAGDFCPILDRYAEAGFWALYMGLGEGLTV</sequence>
<evidence type="ECO:0000259" key="2">
    <source>
        <dbReference type="Pfam" id="PF07859"/>
    </source>
</evidence>
<feature type="domain" description="Alpha/beta hydrolase fold-3" evidence="2">
    <location>
        <begin position="117"/>
        <end position="265"/>
    </location>
</feature>
<keyword evidence="4" id="KW-1185">Reference proteome</keyword>
<dbReference type="EMBL" id="JAWDGP010005693">
    <property type="protein sequence ID" value="KAK3753699.1"/>
    <property type="molecule type" value="Genomic_DNA"/>
</dbReference>
<dbReference type="Gene3D" id="3.40.50.1820">
    <property type="entry name" value="alpha/beta hydrolase"/>
    <property type="match status" value="1"/>
</dbReference>
<reference evidence="3" key="1">
    <citation type="journal article" date="2023" name="G3 (Bethesda)">
        <title>A reference genome for the long-term kleptoplast-retaining sea slug Elysia crispata morphotype clarki.</title>
        <authorList>
            <person name="Eastman K.E."/>
            <person name="Pendleton A.L."/>
            <person name="Shaikh M.A."/>
            <person name="Suttiyut T."/>
            <person name="Ogas R."/>
            <person name="Tomko P."/>
            <person name="Gavelis G."/>
            <person name="Widhalm J.R."/>
            <person name="Wisecaver J.H."/>
        </authorList>
    </citation>
    <scope>NUCLEOTIDE SEQUENCE</scope>
    <source>
        <strain evidence="3">ECLA1</strain>
    </source>
</reference>
<dbReference type="InterPro" id="IPR013094">
    <property type="entry name" value="AB_hydrolase_3"/>
</dbReference>
<evidence type="ECO:0000313" key="4">
    <source>
        <dbReference type="Proteomes" id="UP001283361"/>
    </source>
</evidence>
<dbReference type="AlphaFoldDB" id="A0AAE1D2I4"/>
<gene>
    <name evidence="3" type="ORF">RRG08_038346</name>
</gene>
<organism evidence="3 4">
    <name type="scientific">Elysia crispata</name>
    <name type="common">lettuce slug</name>
    <dbReference type="NCBI Taxonomy" id="231223"/>
    <lineage>
        <taxon>Eukaryota</taxon>
        <taxon>Metazoa</taxon>
        <taxon>Spiralia</taxon>
        <taxon>Lophotrochozoa</taxon>
        <taxon>Mollusca</taxon>
        <taxon>Gastropoda</taxon>
        <taxon>Heterobranchia</taxon>
        <taxon>Euthyneura</taxon>
        <taxon>Panpulmonata</taxon>
        <taxon>Sacoglossa</taxon>
        <taxon>Placobranchoidea</taxon>
        <taxon>Plakobranchidae</taxon>
        <taxon>Elysia</taxon>
    </lineage>
</organism>
<dbReference type="InterPro" id="IPR029058">
    <property type="entry name" value="AB_hydrolase_fold"/>
</dbReference>
<dbReference type="Pfam" id="PF07859">
    <property type="entry name" value="Abhydrolase_3"/>
    <property type="match status" value="1"/>
</dbReference>
<comment type="caution">
    <text evidence="3">The sequence shown here is derived from an EMBL/GenBank/DDBJ whole genome shotgun (WGS) entry which is preliminary data.</text>
</comment>
<name>A0AAE1D2I4_9GAST</name>
<dbReference type="PANTHER" id="PTHR48081:SF8">
    <property type="entry name" value="ALPHA_BETA HYDROLASE FOLD-3 DOMAIN-CONTAINING PROTEIN-RELATED"/>
    <property type="match status" value="1"/>
</dbReference>
<proteinExistence type="predicted"/>
<evidence type="ECO:0000256" key="1">
    <source>
        <dbReference type="ARBA" id="ARBA00022801"/>
    </source>
</evidence>
<keyword evidence="1" id="KW-0378">Hydrolase</keyword>
<dbReference type="InterPro" id="IPR050300">
    <property type="entry name" value="GDXG_lipolytic_enzyme"/>
</dbReference>
<protein>
    <recommendedName>
        <fullName evidence="2">Alpha/beta hydrolase fold-3 domain-containing protein</fullName>
    </recommendedName>
</protein>
<dbReference type="Proteomes" id="UP001283361">
    <property type="component" value="Unassembled WGS sequence"/>
</dbReference>